<sequence>MRINAIVNTKNSRLNGFCWLCILLALWLAIPLPVLALPAVGEVLALLGISPKQVAKLEQGEIISQPNQESGEKELAMDAVLYLPVPLAKVFDYLRRAEVEAIDSDMVAHGDISPDADVSAFKGFAFAENQTDEVEGLLAAEPGDRFNLSREEIDSFKSLRKLADADKKTQAEAVSAHYQEILLHRWQSYRSRGLAGIAPYAHPEGVPDADPAAELRVSAESDKAFARYYPELKKAWLDYPNGTPEGIVGQFFWLNRNVEDRPTAILGHRLVEFDSGGAVIAIRHYYVGHSYNSINLIIGCLPHHDGTIVFYSQRTSTDQVAGMASGLKHSIGRERMKAQMVGRLENLRKEIISR</sequence>
<dbReference type="Proteomes" id="UP000249396">
    <property type="component" value="Unassembled WGS sequence"/>
</dbReference>
<comment type="caution">
    <text evidence="1">The sequence shown here is derived from an EMBL/GenBank/DDBJ whole genome shotgun (WGS) entry which is preliminary data.</text>
</comment>
<name>A0A2W4R9C4_9GAMM</name>
<dbReference type="AlphaFoldDB" id="A0A2W4R9C4"/>
<protein>
    <submittedName>
        <fullName evidence="1">Uncharacterized protein</fullName>
    </submittedName>
</protein>
<proteinExistence type="predicted"/>
<dbReference type="EMBL" id="QJPH01000357">
    <property type="protein sequence ID" value="PZN76608.1"/>
    <property type="molecule type" value="Genomic_DNA"/>
</dbReference>
<organism evidence="1 2">
    <name type="scientific">Candidatus Methylumidiphilus alinenensis</name>
    <dbReference type="NCBI Taxonomy" id="2202197"/>
    <lineage>
        <taxon>Bacteria</taxon>
        <taxon>Pseudomonadati</taxon>
        <taxon>Pseudomonadota</taxon>
        <taxon>Gammaproteobacteria</taxon>
        <taxon>Methylococcales</taxon>
        <taxon>Candidatus Methylumidiphilus</taxon>
    </lineage>
</organism>
<evidence type="ECO:0000313" key="2">
    <source>
        <dbReference type="Proteomes" id="UP000249396"/>
    </source>
</evidence>
<gene>
    <name evidence="1" type="ORF">DM484_16280</name>
</gene>
<accession>A0A2W4R9C4</accession>
<evidence type="ECO:0000313" key="1">
    <source>
        <dbReference type="EMBL" id="PZN76608.1"/>
    </source>
</evidence>
<reference evidence="1 2" key="1">
    <citation type="journal article" date="2018" name="Aquat. Microb. Ecol.">
        <title>Gammaproteobacterial methanotrophs dominate.</title>
        <authorList>
            <person name="Rissanen A.J."/>
            <person name="Saarenheimo J."/>
            <person name="Tiirola M."/>
            <person name="Peura S."/>
            <person name="Aalto S.L."/>
            <person name="Karvinen A."/>
            <person name="Nykanen H."/>
        </authorList>
    </citation>
    <scope>NUCLEOTIDE SEQUENCE [LARGE SCALE GENOMIC DNA]</scope>
    <source>
        <strain evidence="1">AMbin10</strain>
    </source>
</reference>